<protein>
    <submittedName>
        <fullName evidence="1">Uncharacterized protein</fullName>
    </submittedName>
</protein>
<name>A0A3P6DM99_BRAOL</name>
<reference evidence="1" key="1">
    <citation type="submission" date="2018-11" db="EMBL/GenBank/DDBJ databases">
        <authorList>
            <consortium name="Genoscope - CEA"/>
            <person name="William W."/>
        </authorList>
    </citation>
    <scope>NUCLEOTIDE SEQUENCE</scope>
</reference>
<gene>
    <name evidence="1" type="ORF">BOLC2T07906H</name>
</gene>
<sequence>MIPQSSRRSSANVSITFHPRWTICLLLIWKLGSTRKQSLTCSSAMMSSSDSLCKSIIYMLDLNKDLHFVLLICL</sequence>
<evidence type="ECO:0000313" key="1">
    <source>
        <dbReference type="EMBL" id="VDD21642.1"/>
    </source>
</evidence>
<proteinExistence type="predicted"/>
<dbReference type="AlphaFoldDB" id="A0A3P6DM99"/>
<organism evidence="1">
    <name type="scientific">Brassica oleracea</name>
    <name type="common">Wild cabbage</name>
    <dbReference type="NCBI Taxonomy" id="3712"/>
    <lineage>
        <taxon>Eukaryota</taxon>
        <taxon>Viridiplantae</taxon>
        <taxon>Streptophyta</taxon>
        <taxon>Embryophyta</taxon>
        <taxon>Tracheophyta</taxon>
        <taxon>Spermatophyta</taxon>
        <taxon>Magnoliopsida</taxon>
        <taxon>eudicotyledons</taxon>
        <taxon>Gunneridae</taxon>
        <taxon>Pentapetalae</taxon>
        <taxon>rosids</taxon>
        <taxon>malvids</taxon>
        <taxon>Brassicales</taxon>
        <taxon>Brassicaceae</taxon>
        <taxon>Brassiceae</taxon>
        <taxon>Brassica</taxon>
    </lineage>
</organism>
<dbReference type="EMBL" id="LR031874">
    <property type="protein sequence ID" value="VDD21642.1"/>
    <property type="molecule type" value="Genomic_DNA"/>
</dbReference>
<accession>A0A3P6DM99</accession>